<dbReference type="InterPro" id="IPR007197">
    <property type="entry name" value="rSAM"/>
</dbReference>
<dbReference type="GO" id="GO:0003824">
    <property type="term" value="F:catalytic activity"/>
    <property type="evidence" value="ECO:0007669"/>
    <property type="project" value="InterPro"/>
</dbReference>
<keyword evidence="4" id="KW-1185">Reference proteome</keyword>
<dbReference type="SUPFAM" id="SSF102114">
    <property type="entry name" value="Radical SAM enzymes"/>
    <property type="match status" value="1"/>
</dbReference>
<reference evidence="4" key="1">
    <citation type="submission" date="2016-10" db="EMBL/GenBank/DDBJ databases">
        <authorList>
            <person name="Varghese N."/>
            <person name="Submissions S."/>
        </authorList>
    </citation>
    <scope>NUCLEOTIDE SEQUENCE [LARGE SCALE GENOMIC DNA]</scope>
    <source>
        <strain evidence="4">DSM 11005</strain>
    </source>
</reference>
<dbReference type="PROSITE" id="PS51918">
    <property type="entry name" value="RADICAL_SAM"/>
    <property type="match status" value="1"/>
</dbReference>
<dbReference type="Proteomes" id="UP000198943">
    <property type="component" value="Unassembled WGS sequence"/>
</dbReference>
<dbReference type="EMBL" id="FMYW01000002">
    <property type="protein sequence ID" value="SDC09761.1"/>
    <property type="molecule type" value="Genomic_DNA"/>
</dbReference>
<dbReference type="InterPro" id="IPR023404">
    <property type="entry name" value="rSAM_horseshoe"/>
</dbReference>
<proteinExistence type="predicted"/>
<dbReference type="PANTHER" id="PTHR42731:SF1">
    <property type="entry name" value="RADICAL SAM DOMAIN PROTEIN"/>
    <property type="match status" value="1"/>
</dbReference>
<protein>
    <submittedName>
        <fullName evidence="3">Radical SAM family uncharacterized protein</fullName>
    </submittedName>
</protein>
<dbReference type="RefSeq" id="WP_093729386.1">
    <property type="nucleotide sequence ID" value="NZ_FMYW01000002.1"/>
</dbReference>
<dbReference type="CDD" id="cd01335">
    <property type="entry name" value="Radical_SAM"/>
    <property type="match status" value="1"/>
</dbReference>
<dbReference type="InterPro" id="IPR006638">
    <property type="entry name" value="Elp3/MiaA/NifB-like_rSAM"/>
</dbReference>
<dbReference type="AlphaFoldDB" id="A0A1G6ITL3"/>
<feature type="domain" description="Radical SAM core" evidence="2">
    <location>
        <begin position="254"/>
        <end position="495"/>
    </location>
</feature>
<dbReference type="PANTHER" id="PTHR42731">
    <property type="entry name" value="SLL1084 PROTEIN"/>
    <property type="match status" value="1"/>
</dbReference>
<dbReference type="InterPro" id="IPR058240">
    <property type="entry name" value="rSAM_sf"/>
</dbReference>
<dbReference type="Gene3D" id="3.40.50.280">
    <property type="entry name" value="Cobalamin-binding domain"/>
    <property type="match status" value="1"/>
</dbReference>
<evidence type="ECO:0000313" key="4">
    <source>
        <dbReference type="Proteomes" id="UP000198943"/>
    </source>
</evidence>
<gene>
    <name evidence="3" type="ORF">SAMN04487864_102219</name>
</gene>
<dbReference type="InterPro" id="IPR045784">
    <property type="entry name" value="Radical_SAM_N2"/>
</dbReference>
<accession>A0A1G6ITL3</accession>
<evidence type="ECO:0000259" key="2">
    <source>
        <dbReference type="PROSITE" id="PS51918"/>
    </source>
</evidence>
<dbReference type="Gene3D" id="3.80.30.20">
    <property type="entry name" value="tm_1862 like domain"/>
    <property type="match status" value="1"/>
</dbReference>
<sequence>MNKELAIDMLAAVKKPARYTGGEFGSIFKEEAEVRIALAFPDVYEVGMSYLGFKILYHLVNKMEGIAAERAYAPWIDMEQLMRERNIVLTTLETKKALCECDLVGFTLQYELSYTNILNMLDLGGVSVLAAERGDEEPFVVVGGPCVFNPEPLADVIDFAILGEGEEALPEVLTCYRNWKREGKPGGRQEFLHRAVQIPGVYVPSFYNVTYNEDFTIQAVTPNTPDAPATVTKRVVADLNKVDFPTAPVVPFGEIVHDRIMLEMFRGCSRGCRFCHAGMVYRPVRERRPEVLRELAHKQVDNTGYEEISLVSLSTADYSCLGPFLDTMIADFKDRKVSVSLPSLRIDAFSVDVAKKVQAVRKSGLTFAPEAGSQRMRDVINKGVTEEDLLHAVSAAFANGWKKVKLYFMIGLPGETDEDVLAIAQLAKKVQWKFKEITGKGGCQVTISASSFVPKPYTAFQWAPQDTLEEIRRKQGLLIEATRVKNITFQYHDGKTSIMEGIFARGDRRLGKALYLAWQRGQRFDGWADVFDFERWQQALQDCGLEPGFYNHRVRGDHEVFPWEHLQPAVNRAFLASEYKKAKQGLLTADCRQGRCNGCGVCQRLGVPVIDWSGRAYDASKEKGFAPLAEKMAGGDNQSYSAATQRPGLPKEGGEAE</sequence>
<dbReference type="Pfam" id="PF19864">
    <property type="entry name" value="Radical_SAM_N2"/>
    <property type="match status" value="1"/>
</dbReference>
<evidence type="ECO:0000256" key="1">
    <source>
        <dbReference type="SAM" id="MobiDB-lite"/>
    </source>
</evidence>
<name>A0A1G6ITL3_9FIRM</name>
<dbReference type="SFLD" id="SFLDG01082">
    <property type="entry name" value="B12-binding_domain_containing"/>
    <property type="match status" value="1"/>
</dbReference>
<dbReference type="InterPro" id="IPR023862">
    <property type="entry name" value="CHP03960_rSAM"/>
</dbReference>
<dbReference type="SFLD" id="SFLDS00029">
    <property type="entry name" value="Radical_SAM"/>
    <property type="match status" value="1"/>
</dbReference>
<evidence type="ECO:0000313" key="3">
    <source>
        <dbReference type="EMBL" id="SDC09761.1"/>
    </source>
</evidence>
<dbReference type="GO" id="GO:0051536">
    <property type="term" value="F:iron-sulfur cluster binding"/>
    <property type="evidence" value="ECO:0007669"/>
    <property type="project" value="InterPro"/>
</dbReference>
<organism evidence="3 4">
    <name type="scientific">Succiniclasticum ruminis</name>
    <dbReference type="NCBI Taxonomy" id="40841"/>
    <lineage>
        <taxon>Bacteria</taxon>
        <taxon>Bacillati</taxon>
        <taxon>Bacillota</taxon>
        <taxon>Negativicutes</taxon>
        <taxon>Acidaminococcales</taxon>
        <taxon>Acidaminococcaceae</taxon>
        <taxon>Succiniclasticum</taxon>
    </lineage>
</organism>
<dbReference type="OrthoDB" id="9806827at2"/>
<dbReference type="Pfam" id="PF04055">
    <property type="entry name" value="Radical_SAM"/>
    <property type="match status" value="1"/>
</dbReference>
<dbReference type="NCBIfam" id="TIGR03960">
    <property type="entry name" value="rSAM_fuse_unch"/>
    <property type="match status" value="1"/>
</dbReference>
<feature type="region of interest" description="Disordered" evidence="1">
    <location>
        <begin position="628"/>
        <end position="657"/>
    </location>
</feature>
<dbReference type="SMART" id="SM00729">
    <property type="entry name" value="Elp3"/>
    <property type="match status" value="1"/>
</dbReference>